<feature type="domain" description="Reverse transcriptase" evidence="1">
    <location>
        <begin position="373"/>
        <end position="643"/>
    </location>
</feature>
<comment type="caution">
    <text evidence="2">The sequence shown here is derived from an EMBL/GenBank/DDBJ whole genome shotgun (WGS) entry which is preliminary data.</text>
</comment>
<proteinExistence type="predicted"/>
<dbReference type="SUPFAM" id="SSF56219">
    <property type="entry name" value="DNase I-like"/>
    <property type="match status" value="1"/>
</dbReference>
<dbReference type="AlphaFoldDB" id="A0AAW2IT78"/>
<evidence type="ECO:0000259" key="1">
    <source>
        <dbReference type="PROSITE" id="PS50878"/>
    </source>
</evidence>
<dbReference type="InterPro" id="IPR036691">
    <property type="entry name" value="Endo/exonu/phosph_ase_sf"/>
</dbReference>
<accession>A0AAW2IT78</accession>
<evidence type="ECO:0000313" key="2">
    <source>
        <dbReference type="EMBL" id="KAL0285597.1"/>
    </source>
</evidence>
<dbReference type="SUPFAM" id="SSF56672">
    <property type="entry name" value="DNA/RNA polymerases"/>
    <property type="match status" value="1"/>
</dbReference>
<dbReference type="Pfam" id="PF00078">
    <property type="entry name" value="RVT_1"/>
    <property type="match status" value="1"/>
</dbReference>
<reference evidence="2" key="1">
    <citation type="submission" date="2020-06" db="EMBL/GenBank/DDBJ databases">
        <authorList>
            <person name="Li T."/>
            <person name="Hu X."/>
            <person name="Zhang T."/>
            <person name="Song X."/>
            <person name="Zhang H."/>
            <person name="Dai N."/>
            <person name="Sheng W."/>
            <person name="Hou X."/>
            <person name="Wei L."/>
        </authorList>
    </citation>
    <scope>NUCLEOTIDE SEQUENCE</scope>
    <source>
        <strain evidence="2">G02</strain>
        <tissue evidence="2">Leaf</tissue>
    </source>
</reference>
<protein>
    <submittedName>
        <fullName evidence="2">Ribonuclease H protein</fullName>
    </submittedName>
</protein>
<dbReference type="InterPro" id="IPR043502">
    <property type="entry name" value="DNA/RNA_pol_sf"/>
</dbReference>
<gene>
    <name evidence="2" type="ORF">Sradi_7170400</name>
</gene>
<organism evidence="2">
    <name type="scientific">Sesamum radiatum</name>
    <name type="common">Black benniseed</name>
    <dbReference type="NCBI Taxonomy" id="300843"/>
    <lineage>
        <taxon>Eukaryota</taxon>
        <taxon>Viridiplantae</taxon>
        <taxon>Streptophyta</taxon>
        <taxon>Embryophyta</taxon>
        <taxon>Tracheophyta</taxon>
        <taxon>Spermatophyta</taxon>
        <taxon>Magnoliopsida</taxon>
        <taxon>eudicotyledons</taxon>
        <taxon>Gunneridae</taxon>
        <taxon>Pentapetalae</taxon>
        <taxon>asterids</taxon>
        <taxon>lamiids</taxon>
        <taxon>Lamiales</taxon>
        <taxon>Pedaliaceae</taxon>
        <taxon>Sesamum</taxon>
    </lineage>
</organism>
<dbReference type="PANTHER" id="PTHR33116:SF84">
    <property type="entry name" value="RNA-DIRECTED DNA POLYMERASE"/>
    <property type="match status" value="1"/>
</dbReference>
<dbReference type="InterPro" id="IPR000477">
    <property type="entry name" value="RT_dom"/>
</dbReference>
<sequence>MPGNRIWIAWDDDLLDVDVLNLDVQFIHCRINIRCAHLSVLATVVYGANDSVSRRGLWQSLVTLADSISDEPWIVGGDFNTVVDMSEVCGASADIHLAMNEFRDCILGTGLIHLPVQGELFSWHNCSEGDRSLWKRLDRLLVNDAWLRLWPNSHYQCLNARTSDHSPLVLRGDTDNHTVSMFRFDNYLTMSSEFIPLVQNVWRHRIEGTSMYAVTRKLRALKPVFRTLRKKKGDLSVNVKLAAEFLATVQQLLQIDRHNTLLLCLEKCCKLVFFKATKLEQVMLQQRAKIQWLKGGDQCSRIFFRKVAMRRASKRVFQIINEDGHTLTTQEDVVNEFVSFYQRLLGGDRRREFIDLRYLRPWARHVLTQEESQALVQSVTREEIKDAFLTLLRIRRQARMDTHRVSIKQLGRLLRLRLVLDKLISPSQNAFVPGRSIGDNILLAQELFAGYNRQGLPMRCALKVDLRKAYDTVEWDFLSAVLQMFGFPGTFIGWVEECVTTPMFSVCINGNPHGFFKGSRGLRQGDPMSPFLFVLIMEVLQLMLLQLIDQNEGFSFHWRCKELGLFQLCFADDLLLFCKADVASVRVFRHGLAEFAKLSGLHANHKKSQLILSRSAQDVREQLLAALHFQEGHLPLRYLGLPLLASRLSISDCKPLLLKIDSRIKGWESIQLSFAGRLQLIKSVLMSLNVYWAMAFILPKGVIREVEKKMRTFLWKGNSAVGYPKVAWNVVCKPIEEGGQGIRDILALNKALMSRHLWNVIQNNQSSIWVKWIAHTRLRHKSVWTVDVKGGSWGWRKILRLRSALLPYIEFKIGDGESFSLWHDPWHSLGSLITRFPRGPSRTNIPEAAKLSAVLVDGDWSWPPITDLECIEILHVLPIIHNGSDSILWRGGGFSTKAVYDIFRNHGPKVLVVLWMAILDKLSTMDKPWLSHLGGVCVLCGREMETHEHLFFRCNYSRQCIRILKGTVRFTWPNRAWAVDIAWASKRWNGRHIVQAAYRALLAAIVYHIWQERNRRVFQQSMRPSSTIARIVVDEMRQKIISIDLPDSVSSRGLYRLWRIPWPVRGTA</sequence>
<dbReference type="PANTHER" id="PTHR33116">
    <property type="entry name" value="REVERSE TRANSCRIPTASE ZINC-BINDING DOMAIN-CONTAINING PROTEIN-RELATED-RELATED"/>
    <property type="match status" value="1"/>
</dbReference>
<dbReference type="Pfam" id="PF13966">
    <property type="entry name" value="zf-RVT"/>
    <property type="match status" value="1"/>
</dbReference>
<dbReference type="EMBL" id="JACGWJ010001025">
    <property type="protein sequence ID" value="KAL0285597.1"/>
    <property type="molecule type" value="Genomic_DNA"/>
</dbReference>
<reference evidence="2" key="2">
    <citation type="journal article" date="2024" name="Plant">
        <title>Genomic evolution and insights into agronomic trait innovations of Sesamum species.</title>
        <authorList>
            <person name="Miao H."/>
            <person name="Wang L."/>
            <person name="Qu L."/>
            <person name="Liu H."/>
            <person name="Sun Y."/>
            <person name="Le M."/>
            <person name="Wang Q."/>
            <person name="Wei S."/>
            <person name="Zheng Y."/>
            <person name="Lin W."/>
            <person name="Duan Y."/>
            <person name="Cao H."/>
            <person name="Xiong S."/>
            <person name="Wang X."/>
            <person name="Wei L."/>
            <person name="Li C."/>
            <person name="Ma Q."/>
            <person name="Ju M."/>
            <person name="Zhao R."/>
            <person name="Li G."/>
            <person name="Mu C."/>
            <person name="Tian Q."/>
            <person name="Mei H."/>
            <person name="Zhang T."/>
            <person name="Gao T."/>
            <person name="Zhang H."/>
        </authorList>
    </citation>
    <scope>NUCLEOTIDE SEQUENCE</scope>
    <source>
        <strain evidence="2">G02</strain>
    </source>
</reference>
<dbReference type="CDD" id="cd01650">
    <property type="entry name" value="RT_nLTR_like"/>
    <property type="match status" value="1"/>
</dbReference>
<name>A0AAW2IT78_SESRA</name>
<dbReference type="Gene3D" id="3.60.10.10">
    <property type="entry name" value="Endonuclease/exonuclease/phosphatase"/>
    <property type="match status" value="1"/>
</dbReference>
<dbReference type="PROSITE" id="PS50878">
    <property type="entry name" value="RT_POL"/>
    <property type="match status" value="1"/>
</dbReference>
<dbReference type="InterPro" id="IPR026960">
    <property type="entry name" value="RVT-Znf"/>
</dbReference>